<dbReference type="InterPro" id="IPR037523">
    <property type="entry name" value="VOC_core"/>
</dbReference>
<proteinExistence type="predicted"/>
<dbReference type="CDD" id="cd07242">
    <property type="entry name" value="VOC_BsYqjT"/>
    <property type="match status" value="1"/>
</dbReference>
<dbReference type="InterPro" id="IPR051332">
    <property type="entry name" value="Fosfomycin_Res_Enzymes"/>
</dbReference>
<dbReference type="RefSeq" id="WP_185445009.1">
    <property type="nucleotide sequence ID" value="NZ_CP043661.1"/>
</dbReference>
<dbReference type="InterPro" id="IPR029068">
    <property type="entry name" value="Glyas_Bleomycin-R_OHBP_Dase"/>
</dbReference>
<feature type="domain" description="VOC" evidence="1">
    <location>
        <begin position="4"/>
        <end position="130"/>
    </location>
</feature>
<evidence type="ECO:0000259" key="1">
    <source>
        <dbReference type="PROSITE" id="PS51819"/>
    </source>
</evidence>
<dbReference type="Gene3D" id="3.10.180.10">
    <property type="entry name" value="2,3-Dihydroxybiphenyl 1,2-Dioxygenase, domain 1"/>
    <property type="match status" value="1"/>
</dbReference>
<name>A0A7G6X8N2_9ACTN</name>
<accession>A0A7G6X8N2</accession>
<dbReference type="Proteomes" id="UP000515563">
    <property type="component" value="Chromosome"/>
</dbReference>
<reference evidence="3" key="1">
    <citation type="submission" date="2019-09" db="EMBL/GenBank/DDBJ databases">
        <title>Antimicrobial potential of Antarctic Bacteria.</title>
        <authorList>
            <person name="Benaud N."/>
            <person name="Edwards R.J."/>
            <person name="Ferrari B.C."/>
        </authorList>
    </citation>
    <scope>NUCLEOTIDE SEQUENCE [LARGE SCALE GENOMIC DNA]</scope>
    <source>
        <strain evidence="3">SPB151</strain>
    </source>
</reference>
<dbReference type="KEGG" id="kqi:F1D05_37745"/>
<dbReference type="EMBL" id="CP043661">
    <property type="protein sequence ID" value="QNE22597.1"/>
    <property type="molecule type" value="Genomic_DNA"/>
</dbReference>
<sequence>MAAAVHHVEIWVPDLSRALTSWGWILGRLGWKDGDSWPGGYIWIAPDGSYLVVEQSPAMSAPEHDRLRPGMNHLALNAASRAEVDAIVAEVTGHGWTLMFADRHPYAGGPQHYAAFLHNTDGYELEIVAPSN</sequence>
<protein>
    <submittedName>
        <fullName evidence="2">Glyoxalase</fullName>
    </submittedName>
</protein>
<dbReference type="SUPFAM" id="SSF54593">
    <property type="entry name" value="Glyoxalase/Bleomycin resistance protein/Dihydroxybiphenyl dioxygenase"/>
    <property type="match status" value="1"/>
</dbReference>
<gene>
    <name evidence="2" type="ORF">F1D05_37745</name>
</gene>
<keyword evidence="3" id="KW-1185">Reference proteome</keyword>
<dbReference type="Pfam" id="PF13669">
    <property type="entry name" value="Glyoxalase_4"/>
    <property type="match status" value="1"/>
</dbReference>
<evidence type="ECO:0000313" key="3">
    <source>
        <dbReference type="Proteomes" id="UP000515563"/>
    </source>
</evidence>
<dbReference type="PANTHER" id="PTHR36113:SF6">
    <property type="entry name" value="FOSFOMYCIN RESISTANCE PROTEIN FOSX"/>
    <property type="match status" value="1"/>
</dbReference>
<evidence type="ECO:0000313" key="2">
    <source>
        <dbReference type="EMBL" id="QNE22597.1"/>
    </source>
</evidence>
<dbReference type="PROSITE" id="PS51819">
    <property type="entry name" value="VOC"/>
    <property type="match status" value="1"/>
</dbReference>
<dbReference type="PANTHER" id="PTHR36113">
    <property type="entry name" value="LYASE, PUTATIVE-RELATED-RELATED"/>
    <property type="match status" value="1"/>
</dbReference>
<organism evidence="2 3">
    <name type="scientific">Kribbella qitaiheensis</name>
    <dbReference type="NCBI Taxonomy" id="1544730"/>
    <lineage>
        <taxon>Bacteria</taxon>
        <taxon>Bacillati</taxon>
        <taxon>Actinomycetota</taxon>
        <taxon>Actinomycetes</taxon>
        <taxon>Propionibacteriales</taxon>
        <taxon>Kribbellaceae</taxon>
        <taxon>Kribbella</taxon>
    </lineage>
</organism>
<dbReference type="AlphaFoldDB" id="A0A7G6X8N2"/>
<reference evidence="2 3" key="2">
    <citation type="journal article" date="2020" name="Microbiol. Resour. Announc.">
        <title>Antarctic desert soil bacteria exhibit high novel natural product potential, evaluated through long-read genome sequencing and comparative genomics.</title>
        <authorList>
            <person name="Benaud N."/>
            <person name="Edwards R.J."/>
            <person name="Amos T.G."/>
            <person name="D'Agostino P.M."/>
            <person name="Gutierrez-Chavez C."/>
            <person name="Montgomery K."/>
            <person name="Nicetic I."/>
            <person name="Ferrari B.C."/>
        </authorList>
    </citation>
    <scope>NUCLEOTIDE SEQUENCE [LARGE SCALE GENOMIC DNA]</scope>
    <source>
        <strain evidence="2 3">SPB151</strain>
    </source>
</reference>